<dbReference type="Proteomes" id="UP000244803">
    <property type="component" value="Chromosome 4"/>
</dbReference>
<reference evidence="2" key="1">
    <citation type="submission" date="2022-07" db="EMBL/GenBank/DDBJ databases">
        <title>Evaluation of T. orientalis genome assembly methods using nanopore sequencing and analysis of variation between genomes.</title>
        <authorList>
            <person name="Yam J."/>
            <person name="Micallef M.L."/>
            <person name="Liu M."/>
            <person name="Djordjevic S.P."/>
            <person name="Bogema D.R."/>
            <person name="Jenkins C."/>
        </authorList>
    </citation>
    <scope>NUCLEOTIDE SEQUENCE</scope>
    <source>
        <strain evidence="2">Fish Creek</strain>
    </source>
</reference>
<sequence>MKCSSPSKIDRLTHDNFVSSLRTWCNSDTESNPSITDLNVAWINQISERLLVGAKVDLSKVVTLDRLSRVEVDFLKLAVPNLAYFAKTPRSSTTNESSLQLLKTWTGVPMLLTDSDISAKSLLVNKLKFKNVILKLLANASNDKRIRRMQSFIINPTEMDLSTTTSSDDEDVTPSYTSNDLNSPQSSGTNRCKQCNDASPNGSLRKSPQNNAVTVNPASAQNEGVSTPNATELLSLCNRRRVPKLHIEYVEPTPDLLSSNYVNFRNKSRRYYHHNCFSNEPKDAKWVESLRGGYIPSHFRFNS</sequence>
<feature type="region of interest" description="Disordered" evidence="1">
    <location>
        <begin position="160"/>
        <end position="227"/>
    </location>
</feature>
<evidence type="ECO:0000256" key="1">
    <source>
        <dbReference type="SAM" id="MobiDB-lite"/>
    </source>
</evidence>
<dbReference type="AlphaFoldDB" id="A0A976M793"/>
<dbReference type="OrthoDB" id="10479914at2759"/>
<organism evidence="2 3">
    <name type="scientific">Theileria orientalis</name>
    <dbReference type="NCBI Taxonomy" id="68886"/>
    <lineage>
        <taxon>Eukaryota</taxon>
        <taxon>Sar</taxon>
        <taxon>Alveolata</taxon>
        <taxon>Apicomplexa</taxon>
        <taxon>Aconoidasida</taxon>
        <taxon>Piroplasmida</taxon>
        <taxon>Theileriidae</taxon>
        <taxon>Theileria</taxon>
    </lineage>
</organism>
<evidence type="ECO:0000313" key="2">
    <source>
        <dbReference type="EMBL" id="UKJ89787.2"/>
    </source>
</evidence>
<evidence type="ECO:0000313" key="3">
    <source>
        <dbReference type="Proteomes" id="UP000244803"/>
    </source>
</evidence>
<proteinExistence type="predicted"/>
<dbReference type="EMBL" id="CP056067">
    <property type="protein sequence ID" value="UKJ89787.2"/>
    <property type="molecule type" value="Genomic_DNA"/>
</dbReference>
<name>A0A976M793_THEOR</name>
<gene>
    <name evidence="2" type="ORF">MACJ_003041</name>
</gene>
<protein>
    <submittedName>
        <fullName evidence="2">Uncharacterized protein</fullName>
    </submittedName>
</protein>
<accession>A0A976M793</accession>
<feature type="compositionally biased region" description="Polar residues" evidence="1">
    <location>
        <begin position="176"/>
        <end position="227"/>
    </location>
</feature>